<feature type="domain" description="VENN motif-containing" evidence="5">
    <location>
        <begin position="1"/>
        <end position="46"/>
    </location>
</feature>
<name>A0A0M2F5X1_9GAMM</name>
<evidence type="ECO:0000313" key="6">
    <source>
        <dbReference type="EMBL" id="KGA36429.1"/>
    </source>
</evidence>
<evidence type="ECO:0000256" key="2">
    <source>
        <dbReference type="ARBA" id="ARBA00022656"/>
    </source>
</evidence>
<comment type="subcellular location">
    <subcellularLocation>
        <location evidence="1">Target cell</location>
        <location evidence="1">Target cell cytoplasm</location>
    </subcellularLocation>
</comment>
<dbReference type="Proteomes" id="UP000029435">
    <property type="component" value="Unassembled WGS sequence"/>
</dbReference>
<evidence type="ECO:0000259" key="5">
    <source>
        <dbReference type="Pfam" id="PF04829"/>
    </source>
</evidence>
<evidence type="ECO:0000256" key="4">
    <source>
        <dbReference type="ARBA" id="ARBA00023026"/>
    </source>
</evidence>
<dbReference type="EMBL" id="JQOD01000001">
    <property type="protein sequence ID" value="KGA36429.1"/>
    <property type="molecule type" value="Genomic_DNA"/>
</dbReference>
<proteinExistence type="predicted"/>
<keyword evidence="4" id="KW-0843">Virulence</keyword>
<organism evidence="6 7">
    <name type="scientific">Pectobacterium brasiliense</name>
    <dbReference type="NCBI Taxonomy" id="180957"/>
    <lineage>
        <taxon>Bacteria</taxon>
        <taxon>Pseudomonadati</taxon>
        <taxon>Pseudomonadota</taxon>
        <taxon>Gammaproteobacteria</taxon>
        <taxon>Enterobacterales</taxon>
        <taxon>Pectobacteriaceae</taxon>
        <taxon>Pectobacterium</taxon>
    </lineage>
</organism>
<evidence type="ECO:0000256" key="3">
    <source>
        <dbReference type="ARBA" id="ARBA00022913"/>
    </source>
</evidence>
<dbReference type="InterPro" id="IPR006914">
    <property type="entry name" value="VENN_dom"/>
</dbReference>
<comment type="caution">
    <text evidence="6">The sequence shown here is derived from an EMBL/GenBank/DDBJ whole genome shotgun (WGS) entry which is preliminary data.</text>
</comment>
<protein>
    <recommendedName>
        <fullName evidence="5">VENN motif-containing domain-containing protein</fullName>
    </recommendedName>
</protein>
<dbReference type="Pfam" id="PF04829">
    <property type="entry name" value="PT-VENN"/>
    <property type="match status" value="1"/>
</dbReference>
<dbReference type="AlphaFoldDB" id="A0A0M2F5X1"/>
<evidence type="ECO:0000256" key="1">
    <source>
        <dbReference type="ARBA" id="ARBA00004219"/>
    </source>
</evidence>
<evidence type="ECO:0000313" key="7">
    <source>
        <dbReference type="Proteomes" id="UP000029435"/>
    </source>
</evidence>
<gene>
    <name evidence="6" type="ORF">KU74_08195</name>
</gene>
<keyword evidence="3" id="KW-1266">Target cell cytoplasm</keyword>
<keyword evidence="2" id="KW-0800">Toxin</keyword>
<dbReference type="GO" id="GO:0090729">
    <property type="term" value="F:toxin activity"/>
    <property type="evidence" value="ECO:0007669"/>
    <property type="project" value="UniProtKB-KW"/>
</dbReference>
<accession>A0A0M2F5X1</accession>
<dbReference type="OrthoDB" id="6522822at2"/>
<sequence>MTESEKQTVTTLSLLAGGLAAGTVGDSTTNAVAGAQASQNTVENNLFYSGSVPKGVSDYGQSATSLYTNTNLTDEKGNVLNPTTDEQRQYAMHKLVTGTMPEGQDPVRGLLTAWGAGMSVVVAPVFLPSMLSAGTIIGGGAISGTANVSNQLMGNDPFSYTDALIATGTGAVTQGRGFWFTEVVSVAGAYAGAKLQNKDPLTASIAAGIGTALGAGANKVVTDKLAPVVSRNAADISGAVSGAIVSEAVGKEAEKQISQREKGQ</sequence>
<reference evidence="6 7" key="1">
    <citation type="submission" date="2014-08" db="EMBL/GenBank/DDBJ databases">
        <title>Genome sequences of NCPPB Pectobacterium isolates.</title>
        <authorList>
            <person name="Glover R.H."/>
            <person name="Sapp M."/>
            <person name="Elphinstone J."/>
        </authorList>
    </citation>
    <scope>NUCLEOTIDE SEQUENCE [LARGE SCALE GENOMIC DNA]</scope>
    <source>
        <strain evidence="6 7">LMG 21372</strain>
    </source>
</reference>